<dbReference type="InterPro" id="IPR018535">
    <property type="entry name" value="DUF1996"/>
</dbReference>
<accession>A0A7U2ESL8</accession>
<evidence type="ECO:0000313" key="4">
    <source>
        <dbReference type="Proteomes" id="UP000663193"/>
    </source>
</evidence>
<evidence type="ECO:0000313" key="3">
    <source>
        <dbReference type="EMBL" id="QRC92046.1"/>
    </source>
</evidence>
<evidence type="ECO:0000259" key="2">
    <source>
        <dbReference type="Pfam" id="PF09362"/>
    </source>
</evidence>
<dbReference type="Pfam" id="PF09362">
    <property type="entry name" value="DUF1996"/>
    <property type="match status" value="1"/>
</dbReference>
<dbReference type="EMBL" id="CP069024">
    <property type="protein sequence ID" value="QRC92046.1"/>
    <property type="molecule type" value="Genomic_DNA"/>
</dbReference>
<dbReference type="OrthoDB" id="74764at2759"/>
<keyword evidence="4" id="KW-1185">Reference proteome</keyword>
<dbReference type="PANTHER" id="PTHR43662:SF2">
    <property type="entry name" value="DUF1996 DOMAIN-CONTAINING PROTEIN"/>
    <property type="match status" value="1"/>
</dbReference>
<feature type="signal peptide" evidence="1">
    <location>
        <begin position="1"/>
        <end position="17"/>
    </location>
</feature>
<dbReference type="VEuPathDB" id="FungiDB:JI435_022130"/>
<feature type="domain" description="DUF1996" evidence="2">
    <location>
        <begin position="40"/>
        <end position="298"/>
    </location>
</feature>
<gene>
    <name evidence="3" type="ORF">JI435_022130</name>
</gene>
<proteinExistence type="predicted"/>
<reference evidence="4" key="1">
    <citation type="journal article" date="2021" name="BMC Genomics">
        <title>Chromosome-level genome assembly and manually-curated proteome of model necrotroph Parastagonospora nodorum Sn15 reveals a genome-wide trove of candidate effector homologs, and redundancy of virulence-related functions within an accessory chromosome.</title>
        <authorList>
            <person name="Bertazzoni S."/>
            <person name="Jones D.A.B."/>
            <person name="Phan H.T."/>
            <person name="Tan K.-C."/>
            <person name="Hane J.K."/>
        </authorList>
    </citation>
    <scope>NUCLEOTIDE SEQUENCE [LARGE SCALE GENOMIC DNA]</scope>
    <source>
        <strain evidence="4">SN15 / ATCC MYA-4574 / FGSC 10173)</strain>
    </source>
</reference>
<keyword evidence="1" id="KW-0732">Signal</keyword>
<sequence>MRFTTIHVLALLGVTQAQNQTRGAAMMRFACSQLTVERLDPLVNPGLEGSPHTHQIVGGNSFQAKMSPEDHDLVAKSTCTTCTFSEDFSNYWTAALYYHASNGTFKRVQQYSNLGLVQRGGMTVYYIPPYDGVSKVTAFKPGFRMLAGKSALRNTTGESFGICHRCVNKDSVPFGGAPCIDDDTTFLPTRMCEGGIRTQVTFPTCWDGVNLDSPDHQSHVAYAEIPYEPYAPPAGSQNRGRCPASHPVHLPQIMYEVMFDTTPYNKAELWGANGTQPFVYAMGDATGHGNHGDYMFGWKGDALQRALDARCSNDHCSELERQTDEEAMKCAIPQTVVEDVDGDNWLESLPGGVLVNDGM</sequence>
<organism evidence="3 4">
    <name type="scientific">Phaeosphaeria nodorum (strain SN15 / ATCC MYA-4574 / FGSC 10173)</name>
    <name type="common">Glume blotch fungus</name>
    <name type="synonym">Parastagonospora nodorum</name>
    <dbReference type="NCBI Taxonomy" id="321614"/>
    <lineage>
        <taxon>Eukaryota</taxon>
        <taxon>Fungi</taxon>
        <taxon>Dikarya</taxon>
        <taxon>Ascomycota</taxon>
        <taxon>Pezizomycotina</taxon>
        <taxon>Dothideomycetes</taxon>
        <taxon>Pleosporomycetidae</taxon>
        <taxon>Pleosporales</taxon>
        <taxon>Pleosporineae</taxon>
        <taxon>Phaeosphaeriaceae</taxon>
        <taxon>Parastagonospora</taxon>
    </lineage>
</organism>
<evidence type="ECO:0000256" key="1">
    <source>
        <dbReference type="SAM" id="SignalP"/>
    </source>
</evidence>
<dbReference type="AlphaFoldDB" id="A0A7U2ESL8"/>
<feature type="chain" id="PRO_5030505280" description="DUF1996 domain-containing protein" evidence="1">
    <location>
        <begin position="18"/>
        <end position="359"/>
    </location>
</feature>
<name>A0A7U2ESL8_PHANO</name>
<dbReference type="PANTHER" id="PTHR43662">
    <property type="match status" value="1"/>
</dbReference>
<protein>
    <recommendedName>
        <fullName evidence="2">DUF1996 domain-containing protein</fullName>
    </recommendedName>
</protein>
<dbReference type="Proteomes" id="UP000663193">
    <property type="component" value="Chromosome 2"/>
</dbReference>